<dbReference type="GO" id="GO:0032259">
    <property type="term" value="P:methylation"/>
    <property type="evidence" value="ECO:0007669"/>
    <property type="project" value="UniProtKB-KW"/>
</dbReference>
<organism evidence="5 6">
    <name type="scientific">Duganella vulcania</name>
    <dbReference type="NCBI Taxonomy" id="2692166"/>
    <lineage>
        <taxon>Bacteria</taxon>
        <taxon>Pseudomonadati</taxon>
        <taxon>Pseudomonadota</taxon>
        <taxon>Betaproteobacteria</taxon>
        <taxon>Burkholderiales</taxon>
        <taxon>Oxalobacteraceae</taxon>
        <taxon>Telluria group</taxon>
        <taxon>Duganella</taxon>
    </lineage>
</organism>
<dbReference type="Pfam" id="PF13649">
    <property type="entry name" value="Methyltransf_25"/>
    <property type="match status" value="1"/>
</dbReference>
<dbReference type="RefSeq" id="WP_161098540.1">
    <property type="nucleotide sequence ID" value="NZ_WWCW01000081.1"/>
</dbReference>
<evidence type="ECO:0000256" key="2">
    <source>
        <dbReference type="ARBA" id="ARBA00022679"/>
    </source>
</evidence>
<dbReference type="PANTHER" id="PTHR43464:SF19">
    <property type="entry name" value="UBIQUINONE BIOSYNTHESIS O-METHYLTRANSFERASE, MITOCHONDRIAL"/>
    <property type="match status" value="1"/>
</dbReference>
<feature type="domain" description="Methyltransferase" evidence="4">
    <location>
        <begin position="45"/>
        <end position="139"/>
    </location>
</feature>
<dbReference type="EMBL" id="WWCW01000081">
    <property type="protein sequence ID" value="MYM89634.1"/>
    <property type="molecule type" value="Genomic_DNA"/>
</dbReference>
<dbReference type="InterPro" id="IPR041698">
    <property type="entry name" value="Methyltransf_25"/>
</dbReference>
<accession>A0A845G5Q5</accession>
<comment type="caution">
    <text evidence="5">The sequence shown here is derived from an EMBL/GenBank/DDBJ whole genome shotgun (WGS) entry which is preliminary data.</text>
</comment>
<evidence type="ECO:0000259" key="4">
    <source>
        <dbReference type="Pfam" id="PF13649"/>
    </source>
</evidence>
<proteinExistence type="predicted"/>
<keyword evidence="1 5" id="KW-0489">Methyltransferase</keyword>
<reference evidence="5 6" key="1">
    <citation type="submission" date="2020-01" db="EMBL/GenBank/DDBJ databases">
        <title>Novel species isolated from a subtropical stream in China.</title>
        <authorList>
            <person name="Lu H."/>
        </authorList>
    </citation>
    <scope>NUCLEOTIDE SEQUENCE [LARGE SCALE GENOMIC DNA]</scope>
    <source>
        <strain evidence="5 6">FT82W</strain>
    </source>
</reference>
<protein>
    <submittedName>
        <fullName evidence="5">Methyltransferase domain-containing protein</fullName>
    </submittedName>
</protein>
<dbReference type="SUPFAM" id="SSF53335">
    <property type="entry name" value="S-adenosyl-L-methionine-dependent methyltransferases"/>
    <property type="match status" value="1"/>
</dbReference>
<evidence type="ECO:0000256" key="3">
    <source>
        <dbReference type="ARBA" id="ARBA00022691"/>
    </source>
</evidence>
<keyword evidence="3" id="KW-0949">S-adenosyl-L-methionine</keyword>
<dbReference type="InterPro" id="IPR029063">
    <property type="entry name" value="SAM-dependent_MTases_sf"/>
</dbReference>
<dbReference type="Gene3D" id="3.40.50.150">
    <property type="entry name" value="Vaccinia Virus protein VP39"/>
    <property type="match status" value="1"/>
</dbReference>
<dbReference type="PANTHER" id="PTHR43464">
    <property type="entry name" value="METHYLTRANSFERASE"/>
    <property type="match status" value="1"/>
</dbReference>
<keyword evidence="2 5" id="KW-0808">Transferase</keyword>
<name>A0A845G5Q5_9BURK</name>
<dbReference type="Proteomes" id="UP000470302">
    <property type="component" value="Unassembled WGS sequence"/>
</dbReference>
<evidence type="ECO:0000256" key="1">
    <source>
        <dbReference type="ARBA" id="ARBA00022603"/>
    </source>
</evidence>
<dbReference type="AlphaFoldDB" id="A0A845G5Q5"/>
<evidence type="ECO:0000313" key="5">
    <source>
        <dbReference type="EMBL" id="MYM89634.1"/>
    </source>
</evidence>
<evidence type="ECO:0000313" key="6">
    <source>
        <dbReference type="Proteomes" id="UP000470302"/>
    </source>
</evidence>
<gene>
    <name evidence="5" type="ORF">GTP91_20945</name>
</gene>
<dbReference type="CDD" id="cd02440">
    <property type="entry name" value="AdoMet_MTases"/>
    <property type="match status" value="1"/>
</dbReference>
<dbReference type="GO" id="GO:0008168">
    <property type="term" value="F:methyltransferase activity"/>
    <property type="evidence" value="ECO:0007669"/>
    <property type="project" value="UniProtKB-KW"/>
</dbReference>
<sequence>MKQSSLWQGAGGNTWVAAQALLDHMFQPIEDLLMQAIPSSTQSLLDVGCGTGATTLAAARRLGADRRCTGVDISGPMIAAARDRAAQTGSSATFIEADAQRHAFEPASFDAIISRFGVMFFDDPAAAFSALRLATRDGGTLRCIAWRGPEDNPFMTAAEQSAAALLPQLPVRVPDEPGQFGFANPGRVQAILAQGGWRDIGITPLDVACSFPEPDLLHYVTHMGPVGRLLQTADEATRQQVAAVARPAFEPYVHGDQVRYTAALWDIRAGAH</sequence>